<evidence type="ECO:0000256" key="4">
    <source>
        <dbReference type="ARBA" id="ARBA00023136"/>
    </source>
</evidence>
<dbReference type="PROSITE" id="PS50922">
    <property type="entry name" value="TLC"/>
    <property type="match status" value="1"/>
</dbReference>
<sequence>MKFLTLSGLTKQDKFNITQILVILPFVLLCIPTSFNRRAEYHSDTIPNPMNLLWAIIPFAVVYALRVIFVENLFPKFGDKFIYYKPGWGPGVRKFRVKRFALVLFKGIYFWISAPLGILLFKHEDWMPKGLFGVGKQDLELLWDGYPFQEQSPMLFVYYCWELGYHTHSLVFHMQSEKRNDYFENLLHHLATIFLIVLSYCNNCLRIGALVLVLHDIVDAIMYLSKSVNDMPNQVPVYCGFFFIAYSFLRFRLITLGFDIIPAAINARNYIPEGATGQYVHWLLVGLLCVLWVLHAYWFYLIIEIIHNAIKNKGKLQDPHAVG</sequence>
<feature type="transmembrane region" description="Helical" evidence="6">
    <location>
        <begin position="237"/>
        <end position="261"/>
    </location>
</feature>
<dbReference type="GO" id="GO:0046513">
    <property type="term" value="P:ceramide biosynthetic process"/>
    <property type="evidence" value="ECO:0007669"/>
    <property type="project" value="InterPro"/>
</dbReference>
<evidence type="ECO:0000259" key="7">
    <source>
        <dbReference type="PROSITE" id="PS50922"/>
    </source>
</evidence>
<dbReference type="RefSeq" id="XP_004261077.1">
    <property type="nucleotide sequence ID" value="XM_004261029.1"/>
</dbReference>
<reference evidence="8 9" key="1">
    <citation type="submission" date="2012-10" db="EMBL/GenBank/DDBJ databases">
        <authorList>
            <person name="Zafar N."/>
            <person name="Inman J."/>
            <person name="Hall N."/>
            <person name="Lorenzi H."/>
            <person name="Caler E."/>
        </authorList>
    </citation>
    <scope>NUCLEOTIDE SEQUENCE [LARGE SCALE GENOMIC DNA]</scope>
    <source>
        <strain evidence="8 9">IP1</strain>
    </source>
</reference>
<dbReference type="OrthoDB" id="537032at2759"/>
<feature type="transmembrane region" description="Helical" evidence="6">
    <location>
        <begin position="15"/>
        <end position="31"/>
    </location>
</feature>
<keyword evidence="2 5" id="KW-0812">Transmembrane</keyword>
<accession>A0A0A1UD03</accession>
<evidence type="ECO:0000256" key="2">
    <source>
        <dbReference type="ARBA" id="ARBA00022692"/>
    </source>
</evidence>
<dbReference type="VEuPathDB" id="AmoebaDB:EIN_130350"/>
<dbReference type="GO" id="GO:0016020">
    <property type="term" value="C:membrane"/>
    <property type="evidence" value="ECO:0007669"/>
    <property type="project" value="UniProtKB-SubCell"/>
</dbReference>
<comment type="subcellular location">
    <subcellularLocation>
        <location evidence="1">Membrane</location>
        <topology evidence="1">Multi-pass membrane protein</topology>
    </subcellularLocation>
</comment>
<dbReference type="SMART" id="SM00724">
    <property type="entry name" value="TLC"/>
    <property type="match status" value="1"/>
</dbReference>
<dbReference type="EMBL" id="KB206244">
    <property type="protein sequence ID" value="ELP94306.1"/>
    <property type="molecule type" value="Genomic_DNA"/>
</dbReference>
<dbReference type="GO" id="GO:0050291">
    <property type="term" value="F:sphingosine N-acyltransferase activity"/>
    <property type="evidence" value="ECO:0007669"/>
    <property type="project" value="InterPro"/>
</dbReference>
<dbReference type="GeneID" id="14893342"/>
<keyword evidence="3 6" id="KW-1133">Transmembrane helix</keyword>
<dbReference type="InterPro" id="IPR006634">
    <property type="entry name" value="TLC-dom"/>
</dbReference>
<evidence type="ECO:0000256" key="3">
    <source>
        <dbReference type="ARBA" id="ARBA00022989"/>
    </source>
</evidence>
<gene>
    <name evidence="8" type="ORF">EIN_130350</name>
</gene>
<protein>
    <submittedName>
        <fullName evidence="8">Protein ASC1, putative</fullName>
    </submittedName>
</protein>
<feature type="domain" description="TLC" evidence="7">
    <location>
        <begin position="95"/>
        <end position="311"/>
    </location>
</feature>
<dbReference type="AlphaFoldDB" id="A0A0A1UD03"/>
<dbReference type="PANTHER" id="PTHR12560">
    <property type="entry name" value="LONGEVITY ASSURANCE FACTOR 1 LAG1"/>
    <property type="match status" value="1"/>
</dbReference>
<feature type="transmembrane region" description="Helical" evidence="6">
    <location>
        <begin position="100"/>
        <end position="121"/>
    </location>
</feature>
<evidence type="ECO:0000256" key="6">
    <source>
        <dbReference type="SAM" id="Phobius"/>
    </source>
</evidence>
<dbReference type="InterPro" id="IPR016439">
    <property type="entry name" value="Lag1/Lac1-like"/>
</dbReference>
<dbReference type="OMA" id="KHAVEGP"/>
<evidence type="ECO:0000313" key="8">
    <source>
        <dbReference type="EMBL" id="ELP94306.1"/>
    </source>
</evidence>
<feature type="transmembrane region" description="Helical" evidence="6">
    <location>
        <begin position="52"/>
        <end position="69"/>
    </location>
</feature>
<feature type="transmembrane region" description="Helical" evidence="6">
    <location>
        <begin position="281"/>
        <end position="303"/>
    </location>
</feature>
<evidence type="ECO:0000256" key="5">
    <source>
        <dbReference type="PROSITE-ProRule" id="PRU00205"/>
    </source>
</evidence>
<proteinExistence type="predicted"/>
<dbReference type="KEGG" id="eiv:EIN_130350"/>
<evidence type="ECO:0000256" key="1">
    <source>
        <dbReference type="ARBA" id="ARBA00004141"/>
    </source>
</evidence>
<dbReference type="Pfam" id="PF03798">
    <property type="entry name" value="TRAM_LAG1_CLN8"/>
    <property type="match status" value="1"/>
</dbReference>
<keyword evidence="9" id="KW-1185">Reference proteome</keyword>
<dbReference type="PIRSF" id="PIRSF005225">
    <property type="entry name" value="LAG1_LAC1"/>
    <property type="match status" value="1"/>
</dbReference>
<dbReference type="PANTHER" id="PTHR12560:SF0">
    <property type="entry name" value="LD18904P"/>
    <property type="match status" value="1"/>
</dbReference>
<evidence type="ECO:0000313" key="9">
    <source>
        <dbReference type="Proteomes" id="UP000014680"/>
    </source>
</evidence>
<dbReference type="Proteomes" id="UP000014680">
    <property type="component" value="Unassembled WGS sequence"/>
</dbReference>
<organism evidence="8 9">
    <name type="scientific">Entamoeba invadens IP1</name>
    <dbReference type="NCBI Taxonomy" id="370355"/>
    <lineage>
        <taxon>Eukaryota</taxon>
        <taxon>Amoebozoa</taxon>
        <taxon>Evosea</taxon>
        <taxon>Archamoebae</taxon>
        <taxon>Mastigamoebida</taxon>
        <taxon>Entamoebidae</taxon>
        <taxon>Entamoeba</taxon>
    </lineage>
</organism>
<keyword evidence="4 5" id="KW-0472">Membrane</keyword>
<name>A0A0A1UD03_ENTIV</name>